<keyword evidence="3" id="KW-1185">Reference proteome</keyword>
<name>A0A6H5IVC0_9HYME</name>
<protein>
    <submittedName>
        <fullName evidence="2">Uncharacterized protein</fullName>
    </submittedName>
</protein>
<organism evidence="2 3">
    <name type="scientific">Trichogramma brassicae</name>
    <dbReference type="NCBI Taxonomy" id="86971"/>
    <lineage>
        <taxon>Eukaryota</taxon>
        <taxon>Metazoa</taxon>
        <taxon>Ecdysozoa</taxon>
        <taxon>Arthropoda</taxon>
        <taxon>Hexapoda</taxon>
        <taxon>Insecta</taxon>
        <taxon>Pterygota</taxon>
        <taxon>Neoptera</taxon>
        <taxon>Endopterygota</taxon>
        <taxon>Hymenoptera</taxon>
        <taxon>Apocrita</taxon>
        <taxon>Proctotrupomorpha</taxon>
        <taxon>Chalcidoidea</taxon>
        <taxon>Trichogrammatidae</taxon>
        <taxon>Trichogramma</taxon>
    </lineage>
</organism>
<dbReference type="Proteomes" id="UP000479190">
    <property type="component" value="Unassembled WGS sequence"/>
</dbReference>
<gene>
    <name evidence="2" type="ORF">TBRA_LOCUS13226</name>
</gene>
<sequence>MPSDETARHHPPHSKQKQLYQPSPWKNFEEHAGGSRITLRLGRTEYQTPLSRSPLPRTLTSSCRCTKALPANRCLFPRAGKDRGLSCCQSQASHPKNHRRIGRCVYWTQRARSWRDTHL</sequence>
<feature type="region of interest" description="Disordered" evidence="1">
    <location>
        <begin position="39"/>
        <end position="58"/>
    </location>
</feature>
<dbReference type="AlphaFoldDB" id="A0A6H5IVC0"/>
<accession>A0A6H5IVC0</accession>
<reference evidence="2 3" key="1">
    <citation type="submission" date="2020-02" db="EMBL/GenBank/DDBJ databases">
        <authorList>
            <person name="Ferguson B K."/>
        </authorList>
    </citation>
    <scope>NUCLEOTIDE SEQUENCE [LARGE SCALE GENOMIC DNA]</scope>
</reference>
<evidence type="ECO:0000256" key="1">
    <source>
        <dbReference type="SAM" id="MobiDB-lite"/>
    </source>
</evidence>
<feature type="region of interest" description="Disordered" evidence="1">
    <location>
        <begin position="1"/>
        <end position="27"/>
    </location>
</feature>
<evidence type="ECO:0000313" key="3">
    <source>
        <dbReference type="Proteomes" id="UP000479190"/>
    </source>
</evidence>
<evidence type="ECO:0000313" key="2">
    <source>
        <dbReference type="EMBL" id="CAB0041559.1"/>
    </source>
</evidence>
<proteinExistence type="predicted"/>
<dbReference type="EMBL" id="CADCXV010001124">
    <property type="protein sequence ID" value="CAB0041559.1"/>
    <property type="molecule type" value="Genomic_DNA"/>
</dbReference>